<dbReference type="KEGG" id="smam:Mal15_45240"/>
<reference evidence="1 2" key="1">
    <citation type="submission" date="2019-02" db="EMBL/GenBank/DDBJ databases">
        <title>Planctomycetal bacteria perform biofilm scaping via a novel small molecule.</title>
        <authorList>
            <person name="Jeske O."/>
            <person name="Boedeker C."/>
            <person name="Wiegand S."/>
            <person name="Breitling P."/>
            <person name="Kallscheuer N."/>
            <person name="Jogler M."/>
            <person name="Rohde M."/>
            <person name="Petersen J."/>
            <person name="Medema M.H."/>
            <person name="Surup F."/>
            <person name="Jogler C."/>
        </authorList>
    </citation>
    <scope>NUCLEOTIDE SEQUENCE [LARGE SCALE GENOMIC DNA]</scope>
    <source>
        <strain evidence="1 2">Mal15</strain>
    </source>
</reference>
<evidence type="ECO:0008006" key="3">
    <source>
        <dbReference type="Google" id="ProtNLM"/>
    </source>
</evidence>
<accession>A0A5B9MHS7</accession>
<dbReference type="AlphaFoldDB" id="A0A5B9MHS7"/>
<name>A0A5B9MHS7_9BACT</name>
<evidence type="ECO:0000313" key="1">
    <source>
        <dbReference type="EMBL" id="QEG00454.1"/>
    </source>
</evidence>
<protein>
    <recommendedName>
        <fullName evidence="3">DUF4185 domain-containing protein</fullName>
    </recommendedName>
</protein>
<dbReference type="EMBL" id="CP036264">
    <property type="protein sequence ID" value="QEG00454.1"/>
    <property type="molecule type" value="Genomic_DNA"/>
</dbReference>
<keyword evidence="2" id="KW-1185">Reference proteome</keyword>
<proteinExistence type="predicted"/>
<sequence length="388" mass="43221">MPFPKICGTLSCASVIFLLTSNSWIIGEQPYPASPLVEGIRFDWTTHRRAAQGSDNFQLTWSDDDHLYGAWGDGGGFGGSNSKGRVGLGVARVEGSAKDHRGVNLWGGAASKRDATFDGKSWGMIGIANKLHMWVVPDKPPGKTYRNHYEMIELASSGDYGLSWNKAPWRFSASDDLTIPTFLNFGRGNEGVPDAFGDYVYTYFIRPRNAQMEQEGGNGVGLIVHQPGALYLARVTPDQLRSGRDCFEFFAGFDQDDQPRWDSIDRKRPVFRDAEGVGWCVSACYHPGLHRVLLCTEHGESKAGMLGIFDAPTPWGPWTTVEYYTQSMPFGAQREGSRWPWKNKVFFMAFVTKWFDGHEFTATFTGAGLGKDNDSFNTVSGRFLLRKE</sequence>
<organism evidence="1 2">
    <name type="scientific">Stieleria maiorica</name>
    <dbReference type="NCBI Taxonomy" id="2795974"/>
    <lineage>
        <taxon>Bacteria</taxon>
        <taxon>Pseudomonadati</taxon>
        <taxon>Planctomycetota</taxon>
        <taxon>Planctomycetia</taxon>
        <taxon>Pirellulales</taxon>
        <taxon>Pirellulaceae</taxon>
        <taxon>Stieleria</taxon>
    </lineage>
</organism>
<evidence type="ECO:0000313" key="2">
    <source>
        <dbReference type="Proteomes" id="UP000321353"/>
    </source>
</evidence>
<gene>
    <name evidence="1" type="ORF">Mal15_45240</name>
</gene>
<dbReference type="Proteomes" id="UP000321353">
    <property type="component" value="Chromosome"/>
</dbReference>